<evidence type="ECO:0000313" key="3">
    <source>
        <dbReference type="Proteomes" id="UP000199416"/>
    </source>
</evidence>
<dbReference type="PANTHER" id="PTHR43135">
    <property type="entry name" value="ALPHA-D-RIBOSE 1-METHYLPHOSPHONATE 5-TRIPHOSPHATE DIPHOSPHATASE"/>
    <property type="match status" value="1"/>
</dbReference>
<reference evidence="3" key="1">
    <citation type="submission" date="2016-10" db="EMBL/GenBank/DDBJ databases">
        <authorList>
            <person name="Varghese N."/>
            <person name="Submissions S."/>
        </authorList>
    </citation>
    <scope>NUCLEOTIDE SEQUENCE [LARGE SCALE GENOMIC DNA]</scope>
    <source>
        <strain evidence="3">DSM 45421</strain>
    </source>
</reference>
<accession>A0A1G6P1C4</accession>
<dbReference type="AlphaFoldDB" id="A0A1G6P1C4"/>
<organism evidence="2 3">
    <name type="scientific">Geodermatophilus telluris</name>
    <dbReference type="NCBI Taxonomy" id="1190417"/>
    <lineage>
        <taxon>Bacteria</taxon>
        <taxon>Bacillati</taxon>
        <taxon>Actinomycetota</taxon>
        <taxon>Actinomycetes</taxon>
        <taxon>Geodermatophilales</taxon>
        <taxon>Geodermatophilaceae</taxon>
        <taxon>Geodermatophilus</taxon>
    </lineage>
</organism>
<dbReference type="STRING" id="1190417.SAMN05660690_2350"/>
<name>A0A1G6P1C4_9ACTN</name>
<sequence>MIALRADRVYRGPGAWGPGAVLVEGGVVADVCTDGGGLPPDVTDLGDVTVLPGLVDCHVHLGFDCSADVVTPLLHDGNDVLLRRMADHARTALAAGVTTVRDLGDRRFLSLALRDALRAEPSSGPELLVSGPPLTRTRGHCWFLGGEADTTEQLRAAVRDRAERGCDVVKVMATGGALTPGFGLHESQYDVEHLAAVVAEARAVGLPVAAHAHGPAGIRDSVAAGVDSVEHCSWFTADGVDVDWGVARRMADDGVVVGATLGRRPGAAPLPAVAQRLEGYLATVADLVGLGVTVVAGTDGGVSPGKPHDVLPLGIVALTDRGVALDDALATATTSAAAACGVGGRKGRLARGYDADLLVVRGDPRRDPAALLEVDRVYRAGVRVR</sequence>
<dbReference type="InterPro" id="IPR006680">
    <property type="entry name" value="Amidohydro-rel"/>
</dbReference>
<dbReference type="Gene3D" id="3.20.20.140">
    <property type="entry name" value="Metal-dependent hydrolases"/>
    <property type="match status" value="1"/>
</dbReference>
<dbReference type="RefSeq" id="WP_091366037.1">
    <property type="nucleotide sequence ID" value="NZ_FMZF01000003.1"/>
</dbReference>
<evidence type="ECO:0000259" key="1">
    <source>
        <dbReference type="Pfam" id="PF01979"/>
    </source>
</evidence>
<dbReference type="SUPFAM" id="SSF51556">
    <property type="entry name" value="Metallo-dependent hydrolases"/>
    <property type="match status" value="1"/>
</dbReference>
<dbReference type="Proteomes" id="UP000199416">
    <property type="component" value="Unassembled WGS sequence"/>
</dbReference>
<gene>
    <name evidence="2" type="ORF">SAMN05660690_2350</name>
</gene>
<feature type="domain" description="Amidohydrolase-related" evidence="1">
    <location>
        <begin position="49"/>
        <end position="383"/>
    </location>
</feature>
<protein>
    <submittedName>
        <fullName evidence="2">Imidazolonepropionase</fullName>
    </submittedName>
</protein>
<dbReference type="SUPFAM" id="SSF51338">
    <property type="entry name" value="Composite domain of metallo-dependent hydrolases"/>
    <property type="match status" value="1"/>
</dbReference>
<dbReference type="Gene3D" id="2.30.40.10">
    <property type="entry name" value="Urease, subunit C, domain 1"/>
    <property type="match status" value="1"/>
</dbReference>
<dbReference type="InterPro" id="IPR032466">
    <property type="entry name" value="Metal_Hydrolase"/>
</dbReference>
<dbReference type="EMBL" id="FMZF01000003">
    <property type="protein sequence ID" value="SDC73778.1"/>
    <property type="molecule type" value="Genomic_DNA"/>
</dbReference>
<dbReference type="Pfam" id="PF01979">
    <property type="entry name" value="Amidohydro_1"/>
    <property type="match status" value="1"/>
</dbReference>
<dbReference type="OrthoDB" id="3189065at2"/>
<dbReference type="PANTHER" id="PTHR43135:SF3">
    <property type="entry name" value="ALPHA-D-RIBOSE 1-METHYLPHOSPHONATE 5-TRIPHOSPHATE DIPHOSPHATASE"/>
    <property type="match status" value="1"/>
</dbReference>
<proteinExistence type="predicted"/>
<keyword evidence="3" id="KW-1185">Reference proteome</keyword>
<dbReference type="InterPro" id="IPR011059">
    <property type="entry name" value="Metal-dep_hydrolase_composite"/>
</dbReference>
<evidence type="ECO:0000313" key="2">
    <source>
        <dbReference type="EMBL" id="SDC73778.1"/>
    </source>
</evidence>
<dbReference type="InterPro" id="IPR051781">
    <property type="entry name" value="Metallo-dep_Hydrolase"/>
</dbReference>
<dbReference type="GO" id="GO:0016810">
    <property type="term" value="F:hydrolase activity, acting on carbon-nitrogen (but not peptide) bonds"/>
    <property type="evidence" value="ECO:0007669"/>
    <property type="project" value="InterPro"/>
</dbReference>